<dbReference type="OrthoDB" id="4781at2759"/>
<keyword evidence="3" id="KW-0391">Immunity</keyword>
<dbReference type="SUPFAM" id="SSF49899">
    <property type="entry name" value="Concanavalin A-like lectins/glucanases"/>
    <property type="match status" value="1"/>
</dbReference>
<evidence type="ECO:0000313" key="11">
    <source>
        <dbReference type="Proteomes" id="UP000291343"/>
    </source>
</evidence>
<sequence length="577" mass="66011">MFNILGCVSFLCCLLDLLSTVESYEVPPANFELLHPKKGFKASIPDEEGITLYAFHGRLNEEFEQTDEGQFSADVLRPNYLGVWTYYNREIELKTGDVIHYWIYVVKGGVEYERVSLRYEIKDKMCDPALRFHCRNDKCIPKLWMCNLVDDCGDNSDEPVYWCRKRLCPNIAWQRCPGINNYRCIPKWLFCDGKDDCSDNSDEQPENCTKFNQNGPKNSTNNIEISELIGESHQTTNGSNSNNTPHYKDDNRNTDSIKCQRSITTVNGMSSCSGQLIFDTDFSVGIGDNWTNEVHFNNDESEFVVFDNSTSNSFSKFNLLTIQPTLLNDYYGEGFPLKGHLDLSDRCTSREQICNKSTTGFSILPPVISARLTSDNSFSFKYGILEMKAKLPRGDWVIPELWLQPKRHRYGYANSGTITLAKAFGNPSLTLNGKEIGNNLLTCGLQVKDKAQTFNKSKETGLWSDDFHVFKLEWTDKKIVFFVDNEELGGWDGKSSPLIEGFDTLSPFDQEFYLVLGIHVGGYFDIPDGTLSNGKLKPWSNTDPKRMTRFYEDLNNWHASWNEKTKLQIDYIKVWAI</sequence>
<feature type="signal peptide" evidence="7">
    <location>
        <begin position="1"/>
        <end position="23"/>
    </location>
</feature>
<dbReference type="Pfam" id="PF00057">
    <property type="entry name" value="Ldl_recept_a"/>
    <property type="match status" value="2"/>
</dbReference>
<proteinExistence type="inferred from homology"/>
<keyword evidence="2" id="KW-0399">Innate immunity</keyword>
<dbReference type="GO" id="GO:0030246">
    <property type="term" value="F:carbohydrate binding"/>
    <property type="evidence" value="ECO:0007669"/>
    <property type="project" value="InterPro"/>
</dbReference>
<dbReference type="PANTHER" id="PTHR10963:SF60">
    <property type="entry name" value="GRAM-NEGATIVE BACTERIA-BINDING PROTEIN 1-RELATED"/>
    <property type="match status" value="1"/>
</dbReference>
<dbReference type="InterPro" id="IPR013320">
    <property type="entry name" value="ConA-like_dom_sf"/>
</dbReference>
<dbReference type="PROSITE" id="PS51969">
    <property type="entry name" value="CBM39"/>
    <property type="match status" value="1"/>
</dbReference>
<evidence type="ECO:0000313" key="10">
    <source>
        <dbReference type="EMBL" id="RZF33475.1"/>
    </source>
</evidence>
<dbReference type="PROSITE" id="PS50068">
    <property type="entry name" value="LDLRA_2"/>
    <property type="match status" value="2"/>
</dbReference>
<dbReference type="EMBL" id="QKKF02033837">
    <property type="protein sequence ID" value="RZF33475.1"/>
    <property type="molecule type" value="Genomic_DNA"/>
</dbReference>
<dbReference type="InterPro" id="IPR000757">
    <property type="entry name" value="Beta-glucanase-like"/>
</dbReference>
<dbReference type="SUPFAM" id="SSF57424">
    <property type="entry name" value="LDL receptor-like module"/>
    <property type="match status" value="2"/>
</dbReference>
<dbReference type="Gene3D" id="2.60.40.2140">
    <property type="entry name" value="Beta-1,3-glucan-recognition protein, N-terminal domain"/>
    <property type="match status" value="1"/>
</dbReference>
<evidence type="ECO:0000256" key="7">
    <source>
        <dbReference type="SAM" id="SignalP"/>
    </source>
</evidence>
<evidence type="ECO:0000256" key="2">
    <source>
        <dbReference type="ARBA" id="ARBA00022588"/>
    </source>
</evidence>
<dbReference type="Proteomes" id="UP000291343">
    <property type="component" value="Unassembled WGS sequence"/>
</dbReference>
<evidence type="ECO:0000256" key="3">
    <source>
        <dbReference type="ARBA" id="ARBA00022859"/>
    </source>
</evidence>
<dbReference type="InterPro" id="IPR023415">
    <property type="entry name" value="LDLR_class-A_CS"/>
</dbReference>
<comment type="similarity">
    <text evidence="1">Belongs to the insect beta-1,3-glucan binding protein family.</text>
</comment>
<dbReference type="InterPro" id="IPR043030">
    <property type="entry name" value="BGBP_N_sf"/>
</dbReference>
<dbReference type="InterPro" id="IPR031756">
    <property type="entry name" value="BGBP_N"/>
</dbReference>
<evidence type="ECO:0000256" key="6">
    <source>
        <dbReference type="SAM" id="MobiDB-lite"/>
    </source>
</evidence>
<protein>
    <submittedName>
        <fullName evidence="10">Uncharacterized protein</fullName>
    </submittedName>
</protein>
<dbReference type="Gene3D" id="4.10.400.10">
    <property type="entry name" value="Low-density Lipoprotein Receptor"/>
    <property type="match status" value="2"/>
</dbReference>
<name>A0A482WIY1_LAOST</name>
<dbReference type="STRING" id="195883.A0A482WIY1"/>
<keyword evidence="4 5" id="KW-1015">Disulfide bond</keyword>
<dbReference type="InParanoid" id="A0A482WIY1"/>
<evidence type="ECO:0000256" key="5">
    <source>
        <dbReference type="PROSITE-ProRule" id="PRU00124"/>
    </source>
</evidence>
<feature type="domain" description="CBM39" evidence="9">
    <location>
        <begin position="24"/>
        <end position="126"/>
    </location>
</feature>
<dbReference type="Pfam" id="PF00722">
    <property type="entry name" value="Glyco_hydro_16"/>
    <property type="match status" value="1"/>
</dbReference>
<dbReference type="Pfam" id="PF15886">
    <property type="entry name" value="CBM39"/>
    <property type="match status" value="1"/>
</dbReference>
<feature type="domain" description="GH16" evidence="8">
    <location>
        <begin position="294"/>
        <end position="577"/>
    </location>
</feature>
<dbReference type="InterPro" id="IPR036055">
    <property type="entry name" value="LDL_receptor-like_sf"/>
</dbReference>
<dbReference type="SMART" id="SM00192">
    <property type="entry name" value="LDLa"/>
    <property type="match status" value="2"/>
</dbReference>
<dbReference type="PROSITE" id="PS01209">
    <property type="entry name" value="LDLRA_1"/>
    <property type="match status" value="2"/>
</dbReference>
<organism evidence="10 11">
    <name type="scientific">Laodelphax striatellus</name>
    <name type="common">Small brown planthopper</name>
    <name type="synonym">Delphax striatella</name>
    <dbReference type="NCBI Taxonomy" id="195883"/>
    <lineage>
        <taxon>Eukaryota</taxon>
        <taxon>Metazoa</taxon>
        <taxon>Ecdysozoa</taxon>
        <taxon>Arthropoda</taxon>
        <taxon>Hexapoda</taxon>
        <taxon>Insecta</taxon>
        <taxon>Pterygota</taxon>
        <taxon>Neoptera</taxon>
        <taxon>Paraneoptera</taxon>
        <taxon>Hemiptera</taxon>
        <taxon>Auchenorrhyncha</taxon>
        <taxon>Fulgoroidea</taxon>
        <taxon>Delphacidae</taxon>
        <taxon>Criomorphinae</taxon>
        <taxon>Laodelphax</taxon>
    </lineage>
</organism>
<evidence type="ECO:0000256" key="4">
    <source>
        <dbReference type="ARBA" id="ARBA00023157"/>
    </source>
</evidence>
<dbReference type="PRINTS" id="PR00261">
    <property type="entry name" value="LDLRECEPTOR"/>
</dbReference>
<reference evidence="10 11" key="1">
    <citation type="journal article" date="2017" name="Gigascience">
        <title>Genome sequence of the small brown planthopper, Laodelphax striatellus.</title>
        <authorList>
            <person name="Zhu J."/>
            <person name="Jiang F."/>
            <person name="Wang X."/>
            <person name="Yang P."/>
            <person name="Bao Y."/>
            <person name="Zhao W."/>
            <person name="Wang W."/>
            <person name="Lu H."/>
            <person name="Wang Q."/>
            <person name="Cui N."/>
            <person name="Li J."/>
            <person name="Chen X."/>
            <person name="Luo L."/>
            <person name="Yu J."/>
            <person name="Kang L."/>
            <person name="Cui F."/>
        </authorList>
    </citation>
    <scope>NUCLEOTIDE SEQUENCE [LARGE SCALE GENOMIC DNA]</scope>
    <source>
        <strain evidence="10">Lst14</strain>
    </source>
</reference>
<comment type="caution">
    <text evidence="10">The sequence shown here is derived from an EMBL/GenBank/DDBJ whole genome shotgun (WGS) entry which is preliminary data.</text>
</comment>
<evidence type="ECO:0000259" key="9">
    <source>
        <dbReference type="PROSITE" id="PS51969"/>
    </source>
</evidence>
<dbReference type="Gene3D" id="2.60.120.200">
    <property type="match status" value="1"/>
</dbReference>
<dbReference type="PANTHER" id="PTHR10963">
    <property type="entry name" value="GLYCOSYL HYDROLASE-RELATED"/>
    <property type="match status" value="1"/>
</dbReference>
<feature type="disulfide bond" evidence="5">
    <location>
        <begin position="134"/>
        <end position="152"/>
    </location>
</feature>
<feature type="region of interest" description="Disordered" evidence="6">
    <location>
        <begin position="233"/>
        <end position="254"/>
    </location>
</feature>
<dbReference type="InterPro" id="IPR050546">
    <property type="entry name" value="Glycosyl_Hydrlase_16"/>
</dbReference>
<dbReference type="GO" id="GO:0005975">
    <property type="term" value="P:carbohydrate metabolic process"/>
    <property type="evidence" value="ECO:0007669"/>
    <property type="project" value="InterPro"/>
</dbReference>
<dbReference type="GO" id="GO:0045087">
    <property type="term" value="P:innate immune response"/>
    <property type="evidence" value="ECO:0007669"/>
    <property type="project" value="UniProtKB-KW"/>
</dbReference>
<comment type="caution">
    <text evidence="5">Lacks conserved residue(s) required for the propagation of feature annotation.</text>
</comment>
<evidence type="ECO:0000256" key="1">
    <source>
        <dbReference type="ARBA" id="ARBA00008781"/>
    </source>
</evidence>
<dbReference type="FunCoup" id="A0A482WIY1">
    <property type="interactions" value="42"/>
</dbReference>
<evidence type="ECO:0000259" key="8">
    <source>
        <dbReference type="PROSITE" id="PS51762"/>
    </source>
</evidence>
<feature type="compositionally biased region" description="Polar residues" evidence="6">
    <location>
        <begin position="233"/>
        <end position="245"/>
    </location>
</feature>
<dbReference type="CDD" id="cd00112">
    <property type="entry name" value="LDLa"/>
    <property type="match status" value="2"/>
</dbReference>
<dbReference type="SMR" id="A0A482WIY1"/>
<keyword evidence="11" id="KW-1185">Reference proteome</keyword>
<keyword evidence="7" id="KW-0732">Signal</keyword>
<dbReference type="PROSITE" id="PS51762">
    <property type="entry name" value="GH16_2"/>
    <property type="match status" value="1"/>
</dbReference>
<dbReference type="AlphaFoldDB" id="A0A482WIY1"/>
<feature type="chain" id="PRO_5019806626" evidence="7">
    <location>
        <begin position="24"/>
        <end position="577"/>
    </location>
</feature>
<dbReference type="GO" id="GO:0004553">
    <property type="term" value="F:hydrolase activity, hydrolyzing O-glycosyl compounds"/>
    <property type="evidence" value="ECO:0007669"/>
    <property type="project" value="InterPro"/>
</dbReference>
<accession>A0A482WIY1</accession>
<dbReference type="InterPro" id="IPR002172">
    <property type="entry name" value="LDrepeatLR_classA_rpt"/>
</dbReference>
<gene>
    <name evidence="10" type="ORF">LSTR_LSTR010131</name>
</gene>